<dbReference type="Proteomes" id="UP000052982">
    <property type="component" value="Unassembled WGS sequence"/>
</dbReference>
<proteinExistence type="predicted"/>
<feature type="region of interest" description="Disordered" evidence="1">
    <location>
        <begin position="1"/>
        <end position="41"/>
    </location>
</feature>
<organism evidence="2 3">
    <name type="scientific">Streptomyces griseoruber</name>
    <dbReference type="NCBI Taxonomy" id="1943"/>
    <lineage>
        <taxon>Bacteria</taxon>
        <taxon>Bacillati</taxon>
        <taxon>Actinomycetota</taxon>
        <taxon>Actinomycetes</taxon>
        <taxon>Kitasatosporales</taxon>
        <taxon>Streptomycetaceae</taxon>
        <taxon>Streptomyces</taxon>
    </lineage>
</organism>
<protein>
    <submittedName>
        <fullName evidence="2">Uncharacterized protein</fullName>
    </submittedName>
</protein>
<evidence type="ECO:0000313" key="3">
    <source>
        <dbReference type="Proteomes" id="UP000052982"/>
    </source>
</evidence>
<accession>A0A124I3L6</accession>
<evidence type="ECO:0000256" key="1">
    <source>
        <dbReference type="SAM" id="MobiDB-lite"/>
    </source>
</evidence>
<reference evidence="2 3" key="1">
    <citation type="submission" date="2015-10" db="EMBL/GenBank/DDBJ databases">
        <title>Draft genome sequence of Streptomyces griseoruber DSM 40281, type strain for the species Streptomyces griseoruber.</title>
        <authorList>
            <person name="Ruckert C."/>
            <person name="Winkler A."/>
            <person name="Kalinowski J."/>
            <person name="Kampfer P."/>
            <person name="Glaeser S."/>
        </authorList>
    </citation>
    <scope>NUCLEOTIDE SEQUENCE [LARGE SCALE GENOMIC DNA]</scope>
    <source>
        <strain evidence="2 3">DSM 40281</strain>
    </source>
</reference>
<sequence>MTNSEPVANEVSSEVMKSRARVMSAGSPRRGIANGSGEQRSEIGVSLPAAGSVMNGVATTPGWMALTRMWSRPSSRAAVLVRPRTAHLRGRRCCR</sequence>
<dbReference type="EMBL" id="LMWW01000018">
    <property type="protein sequence ID" value="KUN84284.1"/>
    <property type="molecule type" value="Genomic_DNA"/>
</dbReference>
<comment type="caution">
    <text evidence="2">The sequence shown here is derived from an EMBL/GenBank/DDBJ whole genome shotgun (WGS) entry which is preliminary data.</text>
</comment>
<name>A0A124I3L6_9ACTN</name>
<dbReference type="AlphaFoldDB" id="A0A124I3L6"/>
<feature type="compositionally biased region" description="Polar residues" evidence="1">
    <location>
        <begin position="1"/>
        <end position="12"/>
    </location>
</feature>
<keyword evidence="3" id="KW-1185">Reference proteome</keyword>
<gene>
    <name evidence="2" type="ORF">AQJ64_16140</name>
</gene>
<evidence type="ECO:0000313" key="2">
    <source>
        <dbReference type="EMBL" id="KUN84284.1"/>
    </source>
</evidence>